<keyword evidence="4" id="KW-0804">Transcription</keyword>
<dbReference type="AlphaFoldDB" id="A0A1H9WQR2"/>
<feature type="domain" description="HTH lysR-type" evidence="5">
    <location>
        <begin position="8"/>
        <end position="65"/>
    </location>
</feature>
<comment type="similarity">
    <text evidence="1">Belongs to the LysR transcriptional regulatory family.</text>
</comment>
<evidence type="ECO:0000259" key="5">
    <source>
        <dbReference type="PROSITE" id="PS50931"/>
    </source>
</evidence>
<protein>
    <submittedName>
        <fullName evidence="6">DNA-binding transcriptional regulator, LysR family</fullName>
    </submittedName>
</protein>
<dbReference type="SUPFAM" id="SSF46785">
    <property type="entry name" value="Winged helix' DNA-binding domain"/>
    <property type="match status" value="1"/>
</dbReference>
<keyword evidence="7" id="KW-1185">Reference proteome</keyword>
<evidence type="ECO:0000256" key="3">
    <source>
        <dbReference type="ARBA" id="ARBA00023125"/>
    </source>
</evidence>
<gene>
    <name evidence="6" type="ORF">SAMN04488000_1246</name>
</gene>
<dbReference type="PROSITE" id="PS50931">
    <property type="entry name" value="HTH_LYSR"/>
    <property type="match status" value="1"/>
</dbReference>
<dbReference type="InterPro" id="IPR005119">
    <property type="entry name" value="LysR_subst-bd"/>
</dbReference>
<dbReference type="FunFam" id="1.10.10.10:FF:000001">
    <property type="entry name" value="LysR family transcriptional regulator"/>
    <property type="match status" value="1"/>
</dbReference>
<dbReference type="GO" id="GO:0003677">
    <property type="term" value="F:DNA binding"/>
    <property type="evidence" value="ECO:0007669"/>
    <property type="project" value="UniProtKB-KW"/>
</dbReference>
<dbReference type="Gene3D" id="3.40.190.10">
    <property type="entry name" value="Periplasmic binding protein-like II"/>
    <property type="match status" value="2"/>
</dbReference>
<organism evidence="6 7">
    <name type="scientific">Lentzea albida</name>
    <dbReference type="NCBI Taxonomy" id="65499"/>
    <lineage>
        <taxon>Bacteria</taxon>
        <taxon>Bacillati</taxon>
        <taxon>Actinomycetota</taxon>
        <taxon>Actinomycetes</taxon>
        <taxon>Pseudonocardiales</taxon>
        <taxon>Pseudonocardiaceae</taxon>
        <taxon>Lentzea</taxon>
    </lineage>
</organism>
<name>A0A1H9WQR2_9PSEU</name>
<keyword evidence="2" id="KW-0805">Transcription regulation</keyword>
<dbReference type="PANTHER" id="PTHR30346">
    <property type="entry name" value="TRANSCRIPTIONAL DUAL REGULATOR HCAR-RELATED"/>
    <property type="match status" value="1"/>
</dbReference>
<dbReference type="Proteomes" id="UP000199503">
    <property type="component" value="Unassembled WGS sequence"/>
</dbReference>
<dbReference type="PRINTS" id="PR00039">
    <property type="entry name" value="HTHLYSR"/>
</dbReference>
<evidence type="ECO:0000256" key="2">
    <source>
        <dbReference type="ARBA" id="ARBA00023015"/>
    </source>
</evidence>
<evidence type="ECO:0000256" key="1">
    <source>
        <dbReference type="ARBA" id="ARBA00009437"/>
    </source>
</evidence>
<dbReference type="GO" id="GO:0032993">
    <property type="term" value="C:protein-DNA complex"/>
    <property type="evidence" value="ECO:0007669"/>
    <property type="project" value="TreeGrafter"/>
</dbReference>
<reference evidence="7" key="1">
    <citation type="submission" date="2016-10" db="EMBL/GenBank/DDBJ databases">
        <authorList>
            <person name="Varghese N."/>
            <person name="Submissions S."/>
        </authorList>
    </citation>
    <scope>NUCLEOTIDE SEQUENCE [LARGE SCALE GENOMIC DNA]</scope>
    <source>
        <strain evidence="7">DSM 44437</strain>
    </source>
</reference>
<accession>A0A1H9WQR2</accession>
<dbReference type="Pfam" id="PF00126">
    <property type="entry name" value="HTH_1"/>
    <property type="match status" value="1"/>
</dbReference>
<evidence type="ECO:0000313" key="6">
    <source>
        <dbReference type="EMBL" id="SES36262.1"/>
    </source>
</evidence>
<evidence type="ECO:0000313" key="7">
    <source>
        <dbReference type="Proteomes" id="UP000199503"/>
    </source>
</evidence>
<keyword evidence="3 6" id="KW-0238">DNA-binding</keyword>
<dbReference type="EMBL" id="FOFV01000024">
    <property type="protein sequence ID" value="SES36262.1"/>
    <property type="molecule type" value="Genomic_DNA"/>
</dbReference>
<dbReference type="Gene3D" id="1.10.10.10">
    <property type="entry name" value="Winged helix-like DNA-binding domain superfamily/Winged helix DNA-binding domain"/>
    <property type="match status" value="1"/>
</dbReference>
<sequence>MVSVSNKVELRHLRYFAAVAETCHFGQAAKRLNIAQPALSHAIRQLEEELGVSLLTRTTRRVVLTDAGRFFLDEALYTLNRVDAGINGARLLGEGQSGLVRIGLTCTATFAHMPFLIQSIRKKLPGLEFEVHSDLSTEEQWVKLREETLDLGVVHPPVHDGDEDVELIPICEEPLIVVLPVGHSLAEKESLDMADLQDESFITGVKPESGIANAVMKMCLDAGFSLTKKHAVSNMPSLLALVASGLGIGVVPAAARSVPVPGVVFRPLDGSPVVPVALAWLRSKRSPVMAGVVEAFEDLLPKA</sequence>
<evidence type="ECO:0000256" key="4">
    <source>
        <dbReference type="ARBA" id="ARBA00023163"/>
    </source>
</evidence>
<dbReference type="InterPro" id="IPR036388">
    <property type="entry name" value="WH-like_DNA-bd_sf"/>
</dbReference>
<dbReference type="SUPFAM" id="SSF53850">
    <property type="entry name" value="Periplasmic binding protein-like II"/>
    <property type="match status" value="1"/>
</dbReference>
<dbReference type="InterPro" id="IPR000847">
    <property type="entry name" value="LysR_HTH_N"/>
</dbReference>
<dbReference type="Pfam" id="PF03466">
    <property type="entry name" value="LysR_substrate"/>
    <property type="match status" value="1"/>
</dbReference>
<dbReference type="InterPro" id="IPR036390">
    <property type="entry name" value="WH_DNA-bd_sf"/>
</dbReference>
<dbReference type="CDD" id="cd08414">
    <property type="entry name" value="PBP2_LTTR_aromatics_like"/>
    <property type="match status" value="1"/>
</dbReference>
<proteinExistence type="inferred from homology"/>
<dbReference type="PANTHER" id="PTHR30346:SF0">
    <property type="entry name" value="HCA OPERON TRANSCRIPTIONAL ACTIVATOR HCAR"/>
    <property type="match status" value="1"/>
</dbReference>
<dbReference type="GO" id="GO:0003700">
    <property type="term" value="F:DNA-binding transcription factor activity"/>
    <property type="evidence" value="ECO:0007669"/>
    <property type="project" value="InterPro"/>
</dbReference>